<dbReference type="AlphaFoldDB" id="A0A1X2G8A5"/>
<organism evidence="2 3">
    <name type="scientific">Hesseltinella vesiculosa</name>
    <dbReference type="NCBI Taxonomy" id="101127"/>
    <lineage>
        <taxon>Eukaryota</taxon>
        <taxon>Fungi</taxon>
        <taxon>Fungi incertae sedis</taxon>
        <taxon>Mucoromycota</taxon>
        <taxon>Mucoromycotina</taxon>
        <taxon>Mucoromycetes</taxon>
        <taxon>Mucorales</taxon>
        <taxon>Cunninghamellaceae</taxon>
        <taxon>Hesseltinella</taxon>
    </lineage>
</organism>
<feature type="region of interest" description="Disordered" evidence="1">
    <location>
        <begin position="62"/>
        <end position="87"/>
    </location>
</feature>
<name>A0A1X2G8A5_9FUNG</name>
<dbReference type="OrthoDB" id="2285833at2759"/>
<evidence type="ECO:0000313" key="3">
    <source>
        <dbReference type="Proteomes" id="UP000242146"/>
    </source>
</evidence>
<dbReference type="EMBL" id="MCGT01000033">
    <property type="protein sequence ID" value="ORX47524.1"/>
    <property type="molecule type" value="Genomic_DNA"/>
</dbReference>
<evidence type="ECO:0000256" key="1">
    <source>
        <dbReference type="SAM" id="MobiDB-lite"/>
    </source>
</evidence>
<reference evidence="2 3" key="1">
    <citation type="submission" date="2016-07" db="EMBL/GenBank/DDBJ databases">
        <title>Pervasive Adenine N6-methylation of Active Genes in Fungi.</title>
        <authorList>
            <consortium name="DOE Joint Genome Institute"/>
            <person name="Mondo S.J."/>
            <person name="Dannebaum R.O."/>
            <person name="Kuo R.C."/>
            <person name="Labutti K."/>
            <person name="Haridas S."/>
            <person name="Kuo A."/>
            <person name="Salamov A."/>
            <person name="Ahrendt S.R."/>
            <person name="Lipzen A."/>
            <person name="Sullivan W."/>
            <person name="Andreopoulos W.B."/>
            <person name="Clum A."/>
            <person name="Lindquist E."/>
            <person name="Daum C."/>
            <person name="Ramamoorthy G.K."/>
            <person name="Gryganskyi A."/>
            <person name="Culley D."/>
            <person name="Magnuson J.K."/>
            <person name="James T.Y."/>
            <person name="O'Malley M.A."/>
            <person name="Stajich J.E."/>
            <person name="Spatafora J.W."/>
            <person name="Visel A."/>
            <person name="Grigoriev I.V."/>
        </authorList>
    </citation>
    <scope>NUCLEOTIDE SEQUENCE [LARGE SCALE GENOMIC DNA]</scope>
    <source>
        <strain evidence="2 3">NRRL 3301</strain>
    </source>
</reference>
<sequence length="172" mass="19429">MNQGKGPHHLFILVGKAETAKFTMIKEERQLKVAVQKATSDVHAAQDTLADLRQTRYQLQKVADTKKSKKTKPLPPIPPTKISKTTRVEEDPRHTLLDLNLKECHISGTDYGIVTLATTVTHNFEELEKLKAGQFFKLPKAKKLVAKDIAWKTGQIQLQQRLQRTKVKVRGA</sequence>
<accession>A0A1X2G8A5</accession>
<comment type="caution">
    <text evidence="2">The sequence shown here is derived from an EMBL/GenBank/DDBJ whole genome shotgun (WGS) entry which is preliminary data.</text>
</comment>
<keyword evidence="3" id="KW-1185">Reference proteome</keyword>
<proteinExistence type="predicted"/>
<protein>
    <submittedName>
        <fullName evidence="2">Uncharacterized protein</fullName>
    </submittedName>
</protein>
<gene>
    <name evidence="2" type="ORF">DM01DRAFT_156710</name>
</gene>
<dbReference type="Proteomes" id="UP000242146">
    <property type="component" value="Unassembled WGS sequence"/>
</dbReference>
<evidence type="ECO:0000313" key="2">
    <source>
        <dbReference type="EMBL" id="ORX47524.1"/>
    </source>
</evidence>